<gene>
    <name evidence="1" type="ORF">BWY04_00615</name>
</gene>
<dbReference type="Proteomes" id="UP000485621">
    <property type="component" value="Unassembled WGS sequence"/>
</dbReference>
<evidence type="ECO:0000313" key="1">
    <source>
        <dbReference type="EMBL" id="OQB41821.1"/>
    </source>
</evidence>
<dbReference type="EMBL" id="MWDB01000010">
    <property type="protein sequence ID" value="OQB41821.1"/>
    <property type="molecule type" value="Genomic_DNA"/>
</dbReference>
<dbReference type="AlphaFoldDB" id="A0A1V5ZNX9"/>
<accession>A0A1V5ZNX9</accession>
<reference evidence="1" key="1">
    <citation type="submission" date="2017-02" db="EMBL/GenBank/DDBJ databases">
        <title>Delving into the versatile metabolic prowess of the omnipresent phylum Bacteroidetes.</title>
        <authorList>
            <person name="Nobu M.K."/>
            <person name="Mei R."/>
            <person name="Narihiro T."/>
            <person name="Kuroda K."/>
            <person name="Liu W.-T."/>
        </authorList>
    </citation>
    <scope>NUCLEOTIDE SEQUENCE</scope>
    <source>
        <strain evidence="1">ADurb.Bin160</strain>
    </source>
</reference>
<comment type="caution">
    <text evidence="1">The sequence shown here is derived from an EMBL/GenBank/DDBJ whole genome shotgun (WGS) entry which is preliminary data.</text>
</comment>
<organism evidence="1">
    <name type="scientific">candidate division CPR1 bacterium ADurb.Bin160</name>
    <dbReference type="NCBI Taxonomy" id="1852826"/>
    <lineage>
        <taxon>Bacteria</taxon>
        <taxon>candidate division CPR1</taxon>
    </lineage>
</organism>
<protein>
    <submittedName>
        <fullName evidence="1">Uncharacterized protein</fullName>
    </submittedName>
</protein>
<sequence>MLIGKKSFVSNQFLSKRFLFIKGESPDVNQVSNTRVSHLTCSFVYPSGKSTDGSTGHFSSCSIDGNITSQLFISYHTGIGIPNFLFLEMFRSRCRFSIQSLDLFFINSGNHLILSFCSNNISFLSRMFTNR</sequence>
<proteinExistence type="predicted"/>
<name>A0A1V5ZNX9_9BACT</name>